<evidence type="ECO:0000256" key="3">
    <source>
        <dbReference type="ARBA" id="ARBA00009370"/>
    </source>
</evidence>
<keyword evidence="7 12" id="KW-0812">Transmembrane</keyword>
<dbReference type="GO" id="GO:0004252">
    <property type="term" value="F:serine-type endopeptidase activity"/>
    <property type="evidence" value="ECO:0007669"/>
    <property type="project" value="InterPro"/>
</dbReference>
<dbReference type="PANTHER" id="PTHR43390">
    <property type="entry name" value="SIGNAL PEPTIDASE I"/>
    <property type="match status" value="1"/>
</dbReference>
<evidence type="ECO:0000256" key="9">
    <source>
        <dbReference type="ARBA" id="ARBA00022989"/>
    </source>
</evidence>
<evidence type="ECO:0000313" key="14">
    <source>
        <dbReference type="EMBL" id="ASS93861.1"/>
    </source>
</evidence>
<dbReference type="InterPro" id="IPR019533">
    <property type="entry name" value="Peptidase_S26"/>
</dbReference>
<dbReference type="InterPro" id="IPR019758">
    <property type="entry name" value="Pept_S26A_signal_pept_1_CS"/>
</dbReference>
<dbReference type="CDD" id="cd06530">
    <property type="entry name" value="S26_SPase_I"/>
    <property type="match status" value="1"/>
</dbReference>
<dbReference type="Pfam" id="PF10502">
    <property type="entry name" value="Peptidase_S26"/>
    <property type="match status" value="1"/>
</dbReference>
<evidence type="ECO:0000256" key="11">
    <source>
        <dbReference type="PIRSR" id="PIRSR600223-1"/>
    </source>
</evidence>
<evidence type="ECO:0000256" key="2">
    <source>
        <dbReference type="ARBA" id="ARBA00004401"/>
    </source>
</evidence>
<dbReference type="RefSeq" id="WP_063235617.1">
    <property type="nucleotide sequence ID" value="NZ_BCVO01000028.1"/>
</dbReference>
<dbReference type="OrthoDB" id="9802919at2"/>
<dbReference type="NCBIfam" id="TIGR02227">
    <property type="entry name" value="sigpep_I_bact"/>
    <property type="match status" value="1"/>
</dbReference>
<evidence type="ECO:0000256" key="7">
    <source>
        <dbReference type="ARBA" id="ARBA00022692"/>
    </source>
</evidence>
<evidence type="ECO:0000256" key="5">
    <source>
        <dbReference type="ARBA" id="ARBA00022475"/>
    </source>
</evidence>
<organism evidence="14 15">
    <name type="scientific">Peribacillus simplex NBRC 15720 = DSM 1321</name>
    <dbReference type="NCBI Taxonomy" id="1349754"/>
    <lineage>
        <taxon>Bacteria</taxon>
        <taxon>Bacillati</taxon>
        <taxon>Bacillota</taxon>
        <taxon>Bacilli</taxon>
        <taxon>Bacillales</taxon>
        <taxon>Bacillaceae</taxon>
        <taxon>Peribacillus</taxon>
    </lineage>
</organism>
<dbReference type="FunFam" id="2.10.109.10:FF:000008">
    <property type="entry name" value="Signal peptidase I"/>
    <property type="match status" value="1"/>
</dbReference>
<dbReference type="PROSITE" id="PS00760">
    <property type="entry name" value="SPASE_I_2"/>
    <property type="match status" value="1"/>
</dbReference>
<dbReference type="PANTHER" id="PTHR43390:SF1">
    <property type="entry name" value="CHLOROPLAST PROCESSING PEPTIDASE"/>
    <property type="match status" value="1"/>
</dbReference>
<keyword evidence="5" id="KW-1003">Cell membrane</keyword>
<evidence type="ECO:0000256" key="12">
    <source>
        <dbReference type="RuleBase" id="RU362042"/>
    </source>
</evidence>
<gene>
    <name evidence="14" type="ORF">BS1321_07670</name>
</gene>
<evidence type="ECO:0000313" key="15">
    <source>
        <dbReference type="Proteomes" id="UP000214618"/>
    </source>
</evidence>
<accession>A0A223EF52</accession>
<dbReference type="SUPFAM" id="SSF51306">
    <property type="entry name" value="LexA/Signal peptidase"/>
    <property type="match status" value="1"/>
</dbReference>
<dbReference type="PRINTS" id="PR00727">
    <property type="entry name" value="LEADERPTASE"/>
</dbReference>
<comment type="subcellular location">
    <subcellularLocation>
        <location evidence="2">Cell membrane</location>
        <topology evidence="2">Single-pass type II membrane protein</topology>
    </subcellularLocation>
    <subcellularLocation>
        <location evidence="12">Membrane</location>
        <topology evidence="12">Single-pass type II membrane protein</topology>
    </subcellularLocation>
</comment>
<dbReference type="GeneID" id="56472608"/>
<dbReference type="GO" id="GO:0009003">
    <property type="term" value="F:signal peptidase activity"/>
    <property type="evidence" value="ECO:0007669"/>
    <property type="project" value="UniProtKB-EC"/>
</dbReference>
<protein>
    <recommendedName>
        <fullName evidence="4 12">Signal peptidase I</fullName>
        <ecNumber evidence="4 12">3.4.21.89</ecNumber>
    </recommendedName>
</protein>
<sequence length="182" mass="21051">MKNDMKSEVFSWLKSILFALIIVFICQQFLFTPVTVKGESMEPTYENDDRIVVAKIGKPERFDMVVFYAPDAEENYIKRVIGLPGDSVEMKDDVLYINGKKYTEPYLKTKKREIPPEENLTENFTLSDLLGKSKVPVGQLFVMGDNRRNSWDGRRFGFISEESLVGKVKFRIYPLNEMGMPK</sequence>
<evidence type="ECO:0000259" key="13">
    <source>
        <dbReference type="Pfam" id="PF10502"/>
    </source>
</evidence>
<proteinExistence type="inferred from homology"/>
<comment type="similarity">
    <text evidence="3 12">Belongs to the peptidase S26 family.</text>
</comment>
<dbReference type="GO" id="GO:0006465">
    <property type="term" value="P:signal peptide processing"/>
    <property type="evidence" value="ECO:0007669"/>
    <property type="project" value="InterPro"/>
</dbReference>
<evidence type="ECO:0000256" key="8">
    <source>
        <dbReference type="ARBA" id="ARBA00022801"/>
    </source>
</evidence>
<feature type="active site" evidence="11">
    <location>
        <position position="78"/>
    </location>
</feature>
<dbReference type="AlphaFoldDB" id="A0A223EF52"/>
<comment type="catalytic activity">
    <reaction evidence="1 12">
        <text>Cleavage of hydrophobic, N-terminal signal or leader sequences from secreted and periplasmic proteins.</text>
        <dbReference type="EC" id="3.4.21.89"/>
    </reaction>
</comment>
<feature type="active site" evidence="11">
    <location>
        <position position="40"/>
    </location>
</feature>
<dbReference type="Gene3D" id="2.10.109.10">
    <property type="entry name" value="Umud Fragment, subunit A"/>
    <property type="match status" value="1"/>
</dbReference>
<feature type="transmembrane region" description="Helical" evidence="12">
    <location>
        <begin position="12"/>
        <end position="31"/>
    </location>
</feature>
<dbReference type="EC" id="3.4.21.89" evidence="4 12"/>
<keyword evidence="9 12" id="KW-1133">Transmembrane helix</keyword>
<feature type="domain" description="Peptidase S26" evidence="13">
    <location>
        <begin position="10"/>
        <end position="173"/>
    </location>
</feature>
<evidence type="ECO:0000256" key="6">
    <source>
        <dbReference type="ARBA" id="ARBA00022670"/>
    </source>
</evidence>
<keyword evidence="8 12" id="KW-0378">Hydrolase</keyword>
<reference evidence="14 15" key="1">
    <citation type="submission" date="2016-10" db="EMBL/GenBank/DDBJ databases">
        <title>The whole genome sequencing and assembly of Bacillus simplex DSM 1321 strain.</title>
        <authorList>
            <person name="Park M.-K."/>
            <person name="Lee Y.-J."/>
            <person name="Yi H."/>
            <person name="Bahn Y.-S."/>
            <person name="Kim J.F."/>
            <person name="Lee D.-W."/>
        </authorList>
    </citation>
    <scope>NUCLEOTIDE SEQUENCE [LARGE SCALE GENOMIC DNA]</scope>
    <source>
        <strain evidence="14 15">DSM 1321</strain>
    </source>
</reference>
<dbReference type="GO" id="GO:0005886">
    <property type="term" value="C:plasma membrane"/>
    <property type="evidence" value="ECO:0007669"/>
    <property type="project" value="UniProtKB-SubCell"/>
</dbReference>
<dbReference type="InterPro" id="IPR000223">
    <property type="entry name" value="Pept_S26A_signal_pept_1"/>
</dbReference>
<keyword evidence="6 12" id="KW-0645">Protease</keyword>
<evidence type="ECO:0000256" key="1">
    <source>
        <dbReference type="ARBA" id="ARBA00000677"/>
    </source>
</evidence>
<keyword evidence="10 12" id="KW-0472">Membrane</keyword>
<dbReference type="PROSITE" id="PS00761">
    <property type="entry name" value="SPASE_I_3"/>
    <property type="match status" value="1"/>
</dbReference>
<dbReference type="EMBL" id="CP017704">
    <property type="protein sequence ID" value="ASS93861.1"/>
    <property type="molecule type" value="Genomic_DNA"/>
</dbReference>
<evidence type="ECO:0000256" key="4">
    <source>
        <dbReference type="ARBA" id="ARBA00013208"/>
    </source>
</evidence>
<dbReference type="Proteomes" id="UP000214618">
    <property type="component" value="Chromosome"/>
</dbReference>
<evidence type="ECO:0000256" key="10">
    <source>
        <dbReference type="ARBA" id="ARBA00023136"/>
    </source>
</evidence>
<dbReference type="InterPro" id="IPR036286">
    <property type="entry name" value="LexA/Signal_pep-like_sf"/>
</dbReference>
<name>A0A223EF52_9BACI</name>
<dbReference type="InterPro" id="IPR019757">
    <property type="entry name" value="Pept_S26A_signal_pept_1_Lys-AS"/>
</dbReference>